<evidence type="ECO:0000313" key="2">
    <source>
        <dbReference type="Proteomes" id="UP000486351"/>
    </source>
</evidence>
<dbReference type="AlphaFoldDB" id="A0A6G0PX63"/>
<reference evidence="1 2" key="1">
    <citation type="submission" date="2018-09" db="EMBL/GenBank/DDBJ databases">
        <title>Genomic investigation of the strawberry pathogen Phytophthora fragariae indicates pathogenicity is determined by transcriptional variation in three key races.</title>
        <authorList>
            <person name="Adams T.M."/>
            <person name="Armitage A.D."/>
            <person name="Sobczyk M.K."/>
            <person name="Bates H.J."/>
            <person name="Dunwell J.M."/>
            <person name="Nellist C.F."/>
            <person name="Harrison R.J."/>
        </authorList>
    </citation>
    <scope>NUCLEOTIDE SEQUENCE [LARGE SCALE GENOMIC DNA]</scope>
    <source>
        <strain evidence="1 2">NOV-77</strain>
    </source>
</reference>
<evidence type="ECO:0000313" key="1">
    <source>
        <dbReference type="EMBL" id="KAE9259237.1"/>
    </source>
</evidence>
<protein>
    <submittedName>
        <fullName evidence="1">Uncharacterized protein</fullName>
    </submittedName>
</protein>
<sequence length="99" mass="10443">MDAQGSSSIPVPSSIVKTSQLELDAPGKICIDGQEVKVTWRDIQGKNKISMPNAVKMHGTMGTIACDASKLPAQGGSDYGRPNLDTLNRATLTVTLTTI</sequence>
<dbReference type="Proteomes" id="UP000486351">
    <property type="component" value="Unassembled WGS sequence"/>
</dbReference>
<proteinExistence type="predicted"/>
<organism evidence="1 2">
    <name type="scientific">Phytophthora fragariae</name>
    <dbReference type="NCBI Taxonomy" id="53985"/>
    <lineage>
        <taxon>Eukaryota</taxon>
        <taxon>Sar</taxon>
        <taxon>Stramenopiles</taxon>
        <taxon>Oomycota</taxon>
        <taxon>Peronosporomycetes</taxon>
        <taxon>Peronosporales</taxon>
        <taxon>Peronosporaceae</taxon>
        <taxon>Phytophthora</taxon>
    </lineage>
</organism>
<comment type="caution">
    <text evidence="1">The sequence shown here is derived from an EMBL/GenBank/DDBJ whole genome shotgun (WGS) entry which is preliminary data.</text>
</comment>
<accession>A0A6G0PX63</accession>
<gene>
    <name evidence="1" type="ORF">PF008_g33419</name>
</gene>
<name>A0A6G0PX63_9STRA</name>
<dbReference type="EMBL" id="QXFY01012455">
    <property type="protein sequence ID" value="KAE9259237.1"/>
    <property type="molecule type" value="Genomic_DNA"/>
</dbReference>